<dbReference type="eggNOG" id="KOG0251">
    <property type="taxonomic scope" value="Eukaryota"/>
</dbReference>
<dbReference type="GO" id="GO:0072583">
    <property type="term" value="P:clathrin-dependent endocytosis"/>
    <property type="evidence" value="ECO:0007669"/>
    <property type="project" value="InterPro"/>
</dbReference>
<dbReference type="GO" id="GO:0098894">
    <property type="term" value="C:extrinsic component of presynaptic endocytic zone membrane"/>
    <property type="evidence" value="ECO:0007669"/>
    <property type="project" value="TreeGrafter"/>
</dbReference>
<dbReference type="InterPro" id="IPR014712">
    <property type="entry name" value="ANTH_dom_sf"/>
</dbReference>
<proteinExistence type="inferred from homology"/>
<dbReference type="PANTHER" id="PTHR22951:SF11">
    <property type="entry name" value="ENTH DOMAIN-CONTAINING PROTEIN"/>
    <property type="match status" value="1"/>
</dbReference>
<evidence type="ECO:0000256" key="1">
    <source>
        <dbReference type="ARBA" id="ARBA00008011"/>
    </source>
</evidence>
<dbReference type="GO" id="GO:0005545">
    <property type="term" value="F:1-phosphatidylinositol binding"/>
    <property type="evidence" value="ECO:0007669"/>
    <property type="project" value="InterPro"/>
</dbReference>
<dbReference type="SMART" id="SM00273">
    <property type="entry name" value="ENTH"/>
    <property type="match status" value="1"/>
</dbReference>
<evidence type="ECO:0000313" key="5">
    <source>
        <dbReference type="Proteomes" id="UP000028990"/>
    </source>
</evidence>
<dbReference type="InterPro" id="IPR045192">
    <property type="entry name" value="AP180-like"/>
</dbReference>
<dbReference type="GO" id="GO:0005905">
    <property type="term" value="C:clathrin-coated pit"/>
    <property type="evidence" value="ECO:0007669"/>
    <property type="project" value="TreeGrafter"/>
</dbReference>
<dbReference type="SUPFAM" id="SSF48464">
    <property type="entry name" value="ENTH/VHS domain"/>
    <property type="match status" value="1"/>
</dbReference>
<feature type="domain" description="ENTH" evidence="3">
    <location>
        <begin position="1"/>
        <end position="147"/>
    </location>
</feature>
<dbReference type="EMBL" id="KN122118">
    <property type="protein sequence ID" value="KFO32842.1"/>
    <property type="molecule type" value="Genomic_DNA"/>
</dbReference>
<keyword evidence="5" id="KW-1185">Reference proteome</keyword>
<dbReference type="SUPFAM" id="SSF89009">
    <property type="entry name" value="GAT-like domain"/>
    <property type="match status" value="1"/>
</dbReference>
<dbReference type="GO" id="GO:0008021">
    <property type="term" value="C:synaptic vesicle"/>
    <property type="evidence" value="ECO:0007669"/>
    <property type="project" value="TreeGrafter"/>
</dbReference>
<evidence type="ECO:0000313" key="4">
    <source>
        <dbReference type="EMBL" id="KFO32842.1"/>
    </source>
</evidence>
<dbReference type="InterPro" id="IPR013809">
    <property type="entry name" value="ENTH"/>
</dbReference>
<dbReference type="GO" id="GO:0048268">
    <property type="term" value="P:clathrin coat assembly"/>
    <property type="evidence" value="ECO:0007669"/>
    <property type="project" value="InterPro"/>
</dbReference>
<dbReference type="GO" id="GO:0016185">
    <property type="term" value="P:synaptic vesicle budding from presynaptic endocytic zone membrane"/>
    <property type="evidence" value="ECO:0007669"/>
    <property type="project" value="TreeGrafter"/>
</dbReference>
<evidence type="ECO:0000256" key="2">
    <source>
        <dbReference type="SAM" id="MobiDB-lite"/>
    </source>
</evidence>
<protein>
    <submittedName>
        <fullName evidence="4">Phosphatidylinositol-binding clathrin assembly protein</fullName>
    </submittedName>
</protein>
<dbReference type="InterPro" id="IPR011417">
    <property type="entry name" value="ANTH_dom"/>
</dbReference>
<dbReference type="GO" id="GO:0005546">
    <property type="term" value="F:phosphatidylinositol-4,5-bisphosphate binding"/>
    <property type="evidence" value="ECO:0007669"/>
    <property type="project" value="TreeGrafter"/>
</dbReference>
<accession>A0A091DP41</accession>
<sequence length="249" mass="27916">MGSSVSKAALGATTDEPTEPEARHLADLTQYINQTNMSVKHLANILSEKTGSSSWVVVFKALVTVHHLMVHGNEANPDELTNGIIHAAFLLLFKDSLRLFAAYNEGILNLLDKYFNMRRSQCKESLDLYIKFLGRTTKLTQFLKVAECYENQMSSNESNSCYCAEQLVSGAPSPCGYECGLNCRWQCSRGGQGQYPNVDLEAQTAIVTESQALQQQLHLEQKQFYLHSSVVSSAIFEPPNWQVKLWGRW</sequence>
<reference evidence="4 5" key="1">
    <citation type="submission" date="2013-11" db="EMBL/GenBank/DDBJ databases">
        <title>The Damaraland mole rat (Fukomys damarensis) genome and evolution of African mole rats.</title>
        <authorList>
            <person name="Gladyshev V.N."/>
            <person name="Fang X."/>
        </authorList>
    </citation>
    <scope>NUCLEOTIDE SEQUENCE [LARGE SCALE GENOMIC DNA]</scope>
    <source>
        <tissue evidence="4">Liver</tissue>
    </source>
</reference>
<dbReference type="Proteomes" id="UP000028990">
    <property type="component" value="Unassembled WGS sequence"/>
</dbReference>
<dbReference type="AlphaFoldDB" id="A0A091DP41"/>
<dbReference type="GO" id="GO:0032050">
    <property type="term" value="F:clathrin heavy chain binding"/>
    <property type="evidence" value="ECO:0007669"/>
    <property type="project" value="TreeGrafter"/>
</dbReference>
<evidence type="ECO:0000259" key="3">
    <source>
        <dbReference type="PROSITE" id="PS50942"/>
    </source>
</evidence>
<dbReference type="GO" id="GO:0030136">
    <property type="term" value="C:clathrin-coated vesicle"/>
    <property type="evidence" value="ECO:0007669"/>
    <property type="project" value="InterPro"/>
</dbReference>
<name>A0A091DP41_FUKDA</name>
<dbReference type="Gene3D" id="1.20.58.150">
    <property type="entry name" value="ANTH domain"/>
    <property type="match status" value="1"/>
</dbReference>
<feature type="region of interest" description="Disordered" evidence="2">
    <location>
        <begin position="1"/>
        <end position="21"/>
    </location>
</feature>
<dbReference type="InterPro" id="IPR008942">
    <property type="entry name" value="ENTH_VHS"/>
</dbReference>
<gene>
    <name evidence="4" type="ORF">H920_05750</name>
</gene>
<organism evidence="4 5">
    <name type="scientific">Fukomys damarensis</name>
    <name type="common">Damaraland mole rat</name>
    <name type="synonym">Cryptomys damarensis</name>
    <dbReference type="NCBI Taxonomy" id="885580"/>
    <lineage>
        <taxon>Eukaryota</taxon>
        <taxon>Metazoa</taxon>
        <taxon>Chordata</taxon>
        <taxon>Craniata</taxon>
        <taxon>Vertebrata</taxon>
        <taxon>Euteleostomi</taxon>
        <taxon>Mammalia</taxon>
        <taxon>Eutheria</taxon>
        <taxon>Euarchontoglires</taxon>
        <taxon>Glires</taxon>
        <taxon>Rodentia</taxon>
        <taxon>Hystricomorpha</taxon>
        <taxon>Bathyergidae</taxon>
        <taxon>Fukomys</taxon>
    </lineage>
</organism>
<dbReference type="Pfam" id="PF07651">
    <property type="entry name" value="ANTH"/>
    <property type="match status" value="1"/>
</dbReference>
<dbReference type="GO" id="GO:0000149">
    <property type="term" value="F:SNARE binding"/>
    <property type="evidence" value="ECO:0007669"/>
    <property type="project" value="TreeGrafter"/>
</dbReference>
<comment type="similarity">
    <text evidence="1">Belongs to the PICALM/SNAP91 family.</text>
</comment>
<dbReference type="PROSITE" id="PS50942">
    <property type="entry name" value="ENTH"/>
    <property type="match status" value="1"/>
</dbReference>
<dbReference type="PANTHER" id="PTHR22951">
    <property type="entry name" value="CLATHRIN ASSEMBLY PROTEIN"/>
    <property type="match status" value="1"/>
</dbReference>